<dbReference type="AlphaFoldDB" id="A0AB39W5S0"/>
<name>A0AB39W5S0_9FLAO</name>
<organism evidence="1">
    <name type="scientific">Flavobacterium sp. WC2409</name>
    <dbReference type="NCBI Taxonomy" id="3234139"/>
    <lineage>
        <taxon>Bacteria</taxon>
        <taxon>Pseudomonadati</taxon>
        <taxon>Bacteroidota</taxon>
        <taxon>Flavobacteriia</taxon>
        <taxon>Flavobacteriales</taxon>
        <taxon>Flavobacteriaceae</taxon>
        <taxon>Flavobacterium</taxon>
    </lineage>
</organism>
<evidence type="ECO:0000313" key="1">
    <source>
        <dbReference type="EMBL" id="XDU95968.1"/>
    </source>
</evidence>
<dbReference type="RefSeq" id="WP_369753341.1">
    <property type="nucleotide sequence ID" value="NZ_CP165625.1"/>
</dbReference>
<proteinExistence type="predicted"/>
<reference evidence="1" key="1">
    <citation type="submission" date="2024-07" db="EMBL/GenBank/DDBJ databases">
        <authorList>
            <person name="Biller S.J."/>
        </authorList>
    </citation>
    <scope>NUCLEOTIDE SEQUENCE</scope>
    <source>
        <strain evidence="1">WC2409</strain>
    </source>
</reference>
<protein>
    <submittedName>
        <fullName evidence="1">Uncharacterized protein</fullName>
    </submittedName>
</protein>
<sequence>MDNVIKINSKEELIEFVNRENVSNSDALKVAKQCFKIESSLNIPDSPNFEKLYTKADIIEKIQTSPPDLWILNLPNIGS</sequence>
<dbReference type="EMBL" id="CP165625">
    <property type="protein sequence ID" value="XDU95968.1"/>
    <property type="molecule type" value="Genomic_DNA"/>
</dbReference>
<gene>
    <name evidence="1" type="ORF">AB3G34_02325</name>
</gene>
<accession>A0AB39W5S0</accession>